<feature type="chain" id="PRO_5013246020" evidence="1">
    <location>
        <begin position="22"/>
        <end position="298"/>
    </location>
</feature>
<organism evidence="3 4">
    <name type="scientific">Chryseolinea serpens</name>
    <dbReference type="NCBI Taxonomy" id="947013"/>
    <lineage>
        <taxon>Bacteria</taxon>
        <taxon>Pseudomonadati</taxon>
        <taxon>Bacteroidota</taxon>
        <taxon>Cytophagia</taxon>
        <taxon>Cytophagales</taxon>
        <taxon>Fulvivirgaceae</taxon>
        <taxon>Chryseolinea</taxon>
    </lineage>
</organism>
<keyword evidence="4" id="KW-1185">Reference proteome</keyword>
<dbReference type="PANTHER" id="PTHR47572:SF5">
    <property type="entry name" value="BLR2277 PROTEIN"/>
    <property type="match status" value="1"/>
</dbReference>
<dbReference type="EMBL" id="FQWQ01000003">
    <property type="protein sequence ID" value="SHH56373.1"/>
    <property type="molecule type" value="Genomic_DNA"/>
</dbReference>
<evidence type="ECO:0000313" key="4">
    <source>
        <dbReference type="Proteomes" id="UP000184212"/>
    </source>
</evidence>
<proteinExistence type="predicted"/>
<dbReference type="SUPFAM" id="SSF63829">
    <property type="entry name" value="Calcium-dependent phosphotriesterase"/>
    <property type="match status" value="1"/>
</dbReference>
<dbReference type="InterPro" id="IPR013658">
    <property type="entry name" value="SGL"/>
</dbReference>
<keyword evidence="1" id="KW-0732">Signal</keyword>
<dbReference type="Pfam" id="PF08450">
    <property type="entry name" value="SGL"/>
    <property type="match status" value="1"/>
</dbReference>
<dbReference type="PANTHER" id="PTHR47572">
    <property type="entry name" value="LIPOPROTEIN-RELATED"/>
    <property type="match status" value="1"/>
</dbReference>
<evidence type="ECO:0000259" key="2">
    <source>
        <dbReference type="Pfam" id="PF08450"/>
    </source>
</evidence>
<evidence type="ECO:0000256" key="1">
    <source>
        <dbReference type="SAM" id="SignalP"/>
    </source>
</evidence>
<name>A0A1M5U147_9BACT</name>
<dbReference type="STRING" id="947013.SAMN04488109_4380"/>
<accession>A0A1M5U147</accession>
<reference evidence="3 4" key="1">
    <citation type="submission" date="2016-11" db="EMBL/GenBank/DDBJ databases">
        <authorList>
            <person name="Jaros S."/>
            <person name="Januszkiewicz K."/>
            <person name="Wedrychowicz H."/>
        </authorList>
    </citation>
    <scope>NUCLEOTIDE SEQUENCE [LARGE SCALE GENOMIC DNA]</scope>
    <source>
        <strain evidence="3 4">DSM 24574</strain>
    </source>
</reference>
<feature type="domain" description="SMP-30/Gluconolactonase/LRE-like region" evidence="2">
    <location>
        <begin position="44"/>
        <end position="277"/>
    </location>
</feature>
<feature type="signal peptide" evidence="1">
    <location>
        <begin position="1"/>
        <end position="21"/>
    </location>
</feature>
<dbReference type="InterPro" id="IPR011042">
    <property type="entry name" value="6-blade_b-propeller_TolB-like"/>
</dbReference>
<dbReference type="AlphaFoldDB" id="A0A1M5U147"/>
<sequence length="298" mass="33148">MMRPTLSLTFLLLTISAGLVAQDVYGLYQAEDFTQENLFTNNIEGPAFDAQGNLYVVNYQKDGTIGWVKPNGTVTLFLTLPEGSVANSIQFTSKGKMLLADFKGHNVLQVNMKTKKIGVYVHNDKFNQPNDFCINSRDQLFVSDPNWKESTGQLWRIDRGGKAVLLTDQMGTTNGIELSPDERTLYVNESVQRKIWKFDVDGKGNISNKTLFAEFPDFGFDGMKCDEQGNLYVTRYGKGAVAVLSPAGDLIREINLKGKNCSNLVFGGLNGKLVFVTLQDRKGMERFRNDVAGKLKGL</sequence>
<dbReference type="Gene3D" id="2.120.10.30">
    <property type="entry name" value="TolB, C-terminal domain"/>
    <property type="match status" value="1"/>
</dbReference>
<dbReference type="InterPro" id="IPR051262">
    <property type="entry name" value="SMP-30/CGR1_Lactonase"/>
</dbReference>
<gene>
    <name evidence="3" type="ORF">SAMN04488109_4380</name>
</gene>
<dbReference type="Proteomes" id="UP000184212">
    <property type="component" value="Unassembled WGS sequence"/>
</dbReference>
<evidence type="ECO:0000313" key="3">
    <source>
        <dbReference type="EMBL" id="SHH56373.1"/>
    </source>
</evidence>
<dbReference type="RefSeq" id="WP_073138215.1">
    <property type="nucleotide sequence ID" value="NZ_FQWQ01000003.1"/>
</dbReference>
<protein>
    <submittedName>
        <fullName evidence="3">Sugar lactone lactonase YvrE</fullName>
    </submittedName>
</protein>